<gene>
    <name evidence="4" type="ORF">AKJ09_04142</name>
</gene>
<reference evidence="4 5" key="1">
    <citation type="submission" date="2015-08" db="EMBL/GenBank/DDBJ databases">
        <authorList>
            <person name="Babu N.S."/>
            <person name="Beckwith C.J."/>
            <person name="Beseler K.G."/>
            <person name="Brison A."/>
            <person name="Carone J.V."/>
            <person name="Caskin T.P."/>
            <person name="Diamond M."/>
            <person name="Durham M.E."/>
            <person name="Foxe J.M."/>
            <person name="Go M."/>
            <person name="Henderson B.A."/>
            <person name="Jones I.B."/>
            <person name="McGettigan J.A."/>
            <person name="Micheletti S.J."/>
            <person name="Nasrallah M.E."/>
            <person name="Ortiz D."/>
            <person name="Piller C.R."/>
            <person name="Privatt S.R."/>
            <person name="Schneider S.L."/>
            <person name="Sharp S."/>
            <person name="Smith T.C."/>
            <person name="Stanton J.D."/>
            <person name="Ullery H.E."/>
            <person name="Wilson R.J."/>
            <person name="Serrano M.G."/>
            <person name="Buck G."/>
            <person name="Lee V."/>
            <person name="Wang Y."/>
            <person name="Carvalho R."/>
            <person name="Voegtly L."/>
            <person name="Shi R."/>
            <person name="Duckworth R."/>
            <person name="Johnson A."/>
            <person name="Loviza R."/>
            <person name="Walstead R."/>
            <person name="Shah Z."/>
            <person name="Kiflezghi M."/>
            <person name="Wade K."/>
            <person name="Ball S.L."/>
            <person name="Bradley K.W."/>
            <person name="Asai D.J."/>
            <person name="Bowman C.A."/>
            <person name="Russell D.A."/>
            <person name="Pope W.H."/>
            <person name="Jacobs-Sera D."/>
            <person name="Hendrix R.W."/>
            <person name="Hatfull G.F."/>
        </authorList>
    </citation>
    <scope>NUCLEOTIDE SEQUENCE [LARGE SCALE GENOMIC DNA]</scope>
    <source>
        <strain evidence="4 5">DSM 27648</strain>
    </source>
</reference>
<name>A0A0K1PVB9_9BACT</name>
<proteinExistence type="predicted"/>
<dbReference type="AlphaFoldDB" id="A0A0K1PVB9"/>
<protein>
    <recommendedName>
        <fullName evidence="3">Hydrazine synthase alpha subunit middle domain-containing protein</fullName>
    </recommendedName>
</protein>
<dbReference type="Pfam" id="PF18582">
    <property type="entry name" value="HZS_alpha"/>
    <property type="match status" value="1"/>
</dbReference>
<evidence type="ECO:0000313" key="4">
    <source>
        <dbReference type="EMBL" id="AKU97478.1"/>
    </source>
</evidence>
<keyword evidence="2" id="KW-0732">Signal</keyword>
<keyword evidence="5" id="KW-1185">Reference proteome</keyword>
<feature type="region of interest" description="Disordered" evidence="1">
    <location>
        <begin position="998"/>
        <end position="1020"/>
    </location>
</feature>
<dbReference type="KEGG" id="llu:AKJ09_04142"/>
<feature type="signal peptide" evidence="2">
    <location>
        <begin position="1"/>
        <end position="36"/>
    </location>
</feature>
<evidence type="ECO:0000256" key="2">
    <source>
        <dbReference type="SAM" id="SignalP"/>
    </source>
</evidence>
<sequence length="1060" mass="113905">MRKRARSTKLRASLSLGLRAMTGASAVLAWSETAHADEVPIVYSRCPRGHGPTTVTGTLVKGGVASSATVTLPMAGELNETLPDTARTTGSFVAPCDLVYRDEKGTEKILYSCIATSTEDNACAALDASVSFDAKTVAFAVFHGKLDRLMGTGNPTIFDPAAENAGDFFRAPLLGYQLATTDAQIVLVEVATGKLTPLPYPPESINFAPTWLSDGRLMFSSARREIYAPMPYFCDNNSARAIQLYTMDVDGRNLELAAPHAAGAELHPMQIVDGRVVSSSWQEFGLLPYRHGNSWGGCGTTTNFFHMYAQRPDGSNAVAVYGQHLSDPKPSEPTAATHVSSHFFGQTSDGRMWTAEYYRGNNLGLGNIVGFELPPEGQEGMNAAEAAATNTSAYRPPGQVRLAEWASPNDLQSGPMPAPPMTIPGYTSPLPFAGKLGHPAGLPGNKLLVTWGVGMCTQATGAYEFLLMKDWQKTYGDTPMCDVGIYRTAELPTTGTNPVPHPSALVPVVNDPAFHEFMAKPVVPYSQIHQVEKPAIIERPEIGNGDVSLEHGTPFGVLGASSILHRETNPGVPLAFESEEWFYRGTDAIDYTNDDLCGVRILAVYPNRKVESYWKSATTLGERVAILGEFPVRKKDGSKDGLDMPDTSFRVRFPADTPYLMQGIDCEGHTLNTDQTWQSLRAGETKTCNGCHVHSAAATKLPYASTRAALDPGNNTAILGNGKIPLMVGKSGADVQKREVDGFSYMIEFDMDIVPILERRCVSCHSGEGAQAGLRLDIPRDFKKVEQNQDDSTYYRLVLDVNQKYVPASLRRHGSHDVSLNKPQVSKYIRTPNSRRSLLFWKAKNQRTDNRTDSSFDDDVDFGANHPTDTTPEELQTLARWIDTGSGWGSDFKLDNLIPTLHLVGVASGQTITALKIGTVDTGDGIDPASLTVCVAPPGGECGPNLATKAEVAGVTTIQLAQPLSDLESEVLATVKDRAGNVREARYTVRYLLALPPPPPPGTTIGANGADGTSGGSNGANDSGGCGCRIGARQAPEFAASLFVALGLLASARRSRKRNA</sequence>
<dbReference type="Proteomes" id="UP000064967">
    <property type="component" value="Chromosome"/>
</dbReference>
<dbReference type="SUPFAM" id="SSF69304">
    <property type="entry name" value="Tricorn protease N-terminal domain"/>
    <property type="match status" value="1"/>
</dbReference>
<dbReference type="EMBL" id="CP012333">
    <property type="protein sequence ID" value="AKU97478.1"/>
    <property type="molecule type" value="Genomic_DNA"/>
</dbReference>
<organism evidence="4 5">
    <name type="scientific">Labilithrix luteola</name>
    <dbReference type="NCBI Taxonomy" id="1391654"/>
    <lineage>
        <taxon>Bacteria</taxon>
        <taxon>Pseudomonadati</taxon>
        <taxon>Myxococcota</taxon>
        <taxon>Polyangia</taxon>
        <taxon>Polyangiales</taxon>
        <taxon>Labilitrichaceae</taxon>
        <taxon>Labilithrix</taxon>
    </lineage>
</organism>
<dbReference type="STRING" id="1391654.AKJ09_04142"/>
<dbReference type="InterPro" id="IPR040698">
    <property type="entry name" value="HZS_alpha_mid"/>
</dbReference>
<evidence type="ECO:0000256" key="1">
    <source>
        <dbReference type="SAM" id="MobiDB-lite"/>
    </source>
</evidence>
<evidence type="ECO:0000259" key="3">
    <source>
        <dbReference type="Pfam" id="PF18582"/>
    </source>
</evidence>
<accession>A0A0K1PVB9</accession>
<feature type="domain" description="Hydrazine synthase alpha subunit middle" evidence="3">
    <location>
        <begin position="644"/>
        <end position="692"/>
    </location>
</feature>
<feature type="chain" id="PRO_5005466070" description="Hydrazine synthase alpha subunit middle domain-containing protein" evidence="2">
    <location>
        <begin position="37"/>
        <end position="1060"/>
    </location>
</feature>
<evidence type="ECO:0000313" key="5">
    <source>
        <dbReference type="Proteomes" id="UP000064967"/>
    </source>
</evidence>